<dbReference type="InterPro" id="IPR032287">
    <property type="entry name" value="DUF4838"/>
</dbReference>
<evidence type="ECO:0008006" key="4">
    <source>
        <dbReference type="Google" id="ProtNLM"/>
    </source>
</evidence>
<dbReference type="Proteomes" id="UP000251241">
    <property type="component" value="Unassembled WGS sequence"/>
</dbReference>
<name>A0A2X2J947_SPHMU</name>
<keyword evidence="1" id="KW-0378">Hydrolase</keyword>
<organism evidence="2 3">
    <name type="scientific">Sphingobacterium multivorum</name>
    <dbReference type="NCBI Taxonomy" id="28454"/>
    <lineage>
        <taxon>Bacteria</taxon>
        <taxon>Pseudomonadati</taxon>
        <taxon>Bacteroidota</taxon>
        <taxon>Sphingobacteriia</taxon>
        <taxon>Sphingobacteriales</taxon>
        <taxon>Sphingobacteriaceae</taxon>
        <taxon>Sphingobacterium</taxon>
    </lineage>
</organism>
<dbReference type="GO" id="GO:0016787">
    <property type="term" value="F:hydrolase activity"/>
    <property type="evidence" value="ECO:0007669"/>
    <property type="project" value="UniProtKB-KW"/>
</dbReference>
<evidence type="ECO:0000313" key="3">
    <source>
        <dbReference type="Proteomes" id="UP000251241"/>
    </source>
</evidence>
<evidence type="ECO:0000256" key="1">
    <source>
        <dbReference type="ARBA" id="ARBA00022801"/>
    </source>
</evidence>
<dbReference type="PANTHER" id="PTHR47406:SF2">
    <property type="entry name" value="ALPHA GLUCURONIDASE N-TERMINAL DOMAIN-CONTAINING PROTEIN"/>
    <property type="match status" value="1"/>
</dbReference>
<dbReference type="RefSeq" id="WP_112375300.1">
    <property type="nucleotide sequence ID" value="NZ_CP069793.1"/>
</dbReference>
<accession>A0A2X2J947</accession>
<gene>
    <name evidence="2" type="ORF">NCTC11343_03484</name>
</gene>
<dbReference type="PANTHER" id="PTHR47406">
    <property type="entry name" value="COAGULATION FACTOR 5/8 TYPE, C-TERMINAL"/>
    <property type="match status" value="1"/>
</dbReference>
<dbReference type="InterPro" id="IPR029018">
    <property type="entry name" value="Hex-like_dom2"/>
</dbReference>
<dbReference type="EMBL" id="UAUU01000009">
    <property type="protein sequence ID" value="SPZ88436.1"/>
    <property type="molecule type" value="Genomic_DNA"/>
</dbReference>
<dbReference type="Pfam" id="PF16126">
    <property type="entry name" value="DUF4838"/>
    <property type="match status" value="1"/>
</dbReference>
<dbReference type="GeneID" id="97183344"/>
<sequence>MDIAKFGWSDYQIVISDQKNKYELEAAELLKTSLFRITGAFIPIVNNNEKSKNHELIIGSKTIRNFENEVVAKDSFVIFRENEKIFIAGKSRANVLGVAYFIQKYLGVIMTVENDISYITQNILLINNIKNELQKPDFEYRLVYSSLSFSRDYSNHNLASLFGNDSQTNYKTFEDTGNPSHSILPLLGHDKYFKSNSEFYALIAGKRKYGENIMPCLSNNNVFDIIVANLRKRIADEPNFKIWDVSQPDGILDSSGYCSCNLCKPKHDRGNGLSETLFPFVNKIALKFPDKIIRTLAYNITSKPHTAKTIISSSQEIPGGRCVSNVEVMYTLTNNNKIRAVRTANDESSILLRRELDLWTKSTKRLFIWDYGVNYSYILFPFPTLHVAKDNLAYFKSKGTASMFMELTAVEWCSMKELKTFVYSSLFWDHNQDLDKLISRFCADFYGAGAMEMKQYIDLLHENAMKADDHKWEVMSSTGSMIEHANPQSNMENSKVFSIKHLEAYYKLIHAALSKTRRTKYYFRIKRELLCLKFVEIETATKYANKKNSVYSEQFVGYFKRNKKNILDILNEFQALCKELEIDVVSEWGRTVNDYTRDVKEGLI</sequence>
<protein>
    <recommendedName>
        <fullName evidence="4">DUF4838 domain-containing protein</fullName>
    </recommendedName>
</protein>
<reference evidence="2 3" key="1">
    <citation type="submission" date="2018-06" db="EMBL/GenBank/DDBJ databases">
        <authorList>
            <consortium name="Pathogen Informatics"/>
            <person name="Doyle S."/>
        </authorList>
    </citation>
    <scope>NUCLEOTIDE SEQUENCE [LARGE SCALE GENOMIC DNA]</scope>
    <source>
        <strain evidence="2 3">NCTC11343</strain>
    </source>
</reference>
<dbReference type="Gene3D" id="3.30.379.10">
    <property type="entry name" value="Chitobiase/beta-hexosaminidase domain 2-like"/>
    <property type="match status" value="1"/>
</dbReference>
<dbReference type="AlphaFoldDB" id="A0A2X2J947"/>
<evidence type="ECO:0000313" key="2">
    <source>
        <dbReference type="EMBL" id="SPZ88436.1"/>
    </source>
</evidence>
<dbReference type="GO" id="GO:0005975">
    <property type="term" value="P:carbohydrate metabolic process"/>
    <property type="evidence" value="ECO:0007669"/>
    <property type="project" value="UniProtKB-ARBA"/>
</dbReference>
<proteinExistence type="predicted"/>